<sequence>MSSFVPFSLDLNLALPTQTWGQEGTPVWMPYFAFTRGPVRINDSLLLDNEVAIGVAMGLVTPRDVPVLGTSDDNRLVSDSMALSVQSTAFVASMGHRLTAKYHEVQEENEMLSKMVNFHSNNMQKQLEALENPGMRKRDHERSSKEKGVVFGGSSDEPQEAMRENPKEDIERAKLKSPVVEK</sequence>
<keyword evidence="3" id="KW-1185">Reference proteome</keyword>
<reference evidence="2 3" key="1">
    <citation type="journal article" date="2022" name="G3 (Bethesda)">
        <title>Whole-genome sequence and methylome profiling of the almond [Prunus dulcis (Mill.) D.A. Webb] cultivar 'Nonpareil'.</title>
        <authorList>
            <person name="D'Amico-Willman K.M."/>
            <person name="Ouma W.Z."/>
            <person name="Meulia T."/>
            <person name="Sideli G.M."/>
            <person name="Gradziel T.M."/>
            <person name="Fresnedo-Ramirez J."/>
        </authorList>
    </citation>
    <scope>NUCLEOTIDE SEQUENCE [LARGE SCALE GENOMIC DNA]</scope>
    <source>
        <strain evidence="2">Clone GOH B32 T37-40</strain>
    </source>
</reference>
<comment type="caution">
    <text evidence="2">The sequence shown here is derived from an EMBL/GenBank/DDBJ whole genome shotgun (WGS) entry which is preliminary data.</text>
</comment>
<name>A0AAD4Z857_PRUDU</name>
<accession>A0AAD4Z857</accession>
<gene>
    <name evidence="2" type="ORF">L3X38_025601</name>
</gene>
<proteinExistence type="predicted"/>
<evidence type="ECO:0000313" key="3">
    <source>
        <dbReference type="Proteomes" id="UP001054821"/>
    </source>
</evidence>
<dbReference type="Proteomes" id="UP001054821">
    <property type="component" value="Chromosome 4"/>
</dbReference>
<evidence type="ECO:0000256" key="1">
    <source>
        <dbReference type="SAM" id="MobiDB-lite"/>
    </source>
</evidence>
<dbReference type="AlphaFoldDB" id="A0AAD4Z857"/>
<dbReference type="EMBL" id="JAJFAZ020000004">
    <property type="protein sequence ID" value="KAI5335468.1"/>
    <property type="molecule type" value="Genomic_DNA"/>
</dbReference>
<organism evidence="2 3">
    <name type="scientific">Prunus dulcis</name>
    <name type="common">Almond</name>
    <name type="synonym">Amygdalus dulcis</name>
    <dbReference type="NCBI Taxonomy" id="3755"/>
    <lineage>
        <taxon>Eukaryota</taxon>
        <taxon>Viridiplantae</taxon>
        <taxon>Streptophyta</taxon>
        <taxon>Embryophyta</taxon>
        <taxon>Tracheophyta</taxon>
        <taxon>Spermatophyta</taxon>
        <taxon>Magnoliopsida</taxon>
        <taxon>eudicotyledons</taxon>
        <taxon>Gunneridae</taxon>
        <taxon>Pentapetalae</taxon>
        <taxon>rosids</taxon>
        <taxon>fabids</taxon>
        <taxon>Rosales</taxon>
        <taxon>Rosaceae</taxon>
        <taxon>Amygdaloideae</taxon>
        <taxon>Amygdaleae</taxon>
        <taxon>Prunus</taxon>
    </lineage>
</organism>
<evidence type="ECO:0000313" key="2">
    <source>
        <dbReference type="EMBL" id="KAI5335468.1"/>
    </source>
</evidence>
<protein>
    <submittedName>
        <fullName evidence="2">Uncharacterized protein</fullName>
    </submittedName>
</protein>
<feature type="compositionally biased region" description="Basic and acidic residues" evidence="1">
    <location>
        <begin position="160"/>
        <end position="182"/>
    </location>
</feature>
<feature type="compositionally biased region" description="Basic and acidic residues" evidence="1">
    <location>
        <begin position="134"/>
        <end position="148"/>
    </location>
</feature>
<feature type="region of interest" description="Disordered" evidence="1">
    <location>
        <begin position="131"/>
        <end position="182"/>
    </location>
</feature>